<reference evidence="1 2" key="1">
    <citation type="submission" date="2021-06" db="EMBL/GenBank/DDBJ databases">
        <authorList>
            <person name="Palmer J.M."/>
        </authorList>
    </citation>
    <scope>NUCLEOTIDE SEQUENCE [LARGE SCALE GENOMIC DNA]</scope>
    <source>
        <strain evidence="1 2">XC_2019</strain>
        <tissue evidence="1">Muscle</tissue>
    </source>
</reference>
<sequence length="108" mass="12404">MSFTFIPNGFGPSQIQISLSSSSGPFSVTLLLLCVRIYFIVFLCSEIKMSSFEFATRLSTWETIRVVVSLLITKRLKIQFIPESLQHIRGGFKKDELKTWVRYSTETE</sequence>
<comment type="caution">
    <text evidence="1">The sequence shown here is derived from an EMBL/GenBank/DDBJ whole genome shotgun (WGS) entry which is preliminary data.</text>
</comment>
<accession>A0ABV0S9A1</accession>
<gene>
    <name evidence="1" type="ORF">XENOCAPTIV_010672</name>
</gene>
<dbReference type="Proteomes" id="UP001434883">
    <property type="component" value="Unassembled WGS sequence"/>
</dbReference>
<name>A0ABV0S9A1_9TELE</name>
<evidence type="ECO:0000313" key="2">
    <source>
        <dbReference type="Proteomes" id="UP001434883"/>
    </source>
</evidence>
<keyword evidence="2" id="KW-1185">Reference proteome</keyword>
<evidence type="ECO:0000313" key="1">
    <source>
        <dbReference type="EMBL" id="MEQ2216097.1"/>
    </source>
</evidence>
<protein>
    <submittedName>
        <fullName evidence="1">Uncharacterized protein</fullName>
    </submittedName>
</protein>
<proteinExistence type="predicted"/>
<dbReference type="EMBL" id="JAHRIN010069540">
    <property type="protein sequence ID" value="MEQ2216097.1"/>
    <property type="molecule type" value="Genomic_DNA"/>
</dbReference>
<organism evidence="1 2">
    <name type="scientific">Xenoophorus captivus</name>
    <dbReference type="NCBI Taxonomy" id="1517983"/>
    <lineage>
        <taxon>Eukaryota</taxon>
        <taxon>Metazoa</taxon>
        <taxon>Chordata</taxon>
        <taxon>Craniata</taxon>
        <taxon>Vertebrata</taxon>
        <taxon>Euteleostomi</taxon>
        <taxon>Actinopterygii</taxon>
        <taxon>Neopterygii</taxon>
        <taxon>Teleostei</taxon>
        <taxon>Neoteleostei</taxon>
        <taxon>Acanthomorphata</taxon>
        <taxon>Ovalentaria</taxon>
        <taxon>Atherinomorphae</taxon>
        <taxon>Cyprinodontiformes</taxon>
        <taxon>Goodeidae</taxon>
        <taxon>Xenoophorus</taxon>
    </lineage>
</organism>